<dbReference type="Proteomes" id="UP000765509">
    <property type="component" value="Unassembled WGS sequence"/>
</dbReference>
<reference evidence="2" key="1">
    <citation type="submission" date="2021-03" db="EMBL/GenBank/DDBJ databases">
        <title>Draft genome sequence of rust myrtle Austropuccinia psidii MF-1, a brazilian biotype.</title>
        <authorList>
            <person name="Quecine M.C."/>
            <person name="Pachon D.M.R."/>
            <person name="Bonatelli M.L."/>
            <person name="Correr F.H."/>
            <person name="Franceschini L.M."/>
            <person name="Leite T.F."/>
            <person name="Margarido G.R.A."/>
            <person name="Almeida C.A."/>
            <person name="Ferrarezi J.A."/>
            <person name="Labate C.A."/>
        </authorList>
    </citation>
    <scope>NUCLEOTIDE SEQUENCE</scope>
    <source>
        <strain evidence="2">MF-1</strain>
    </source>
</reference>
<feature type="region of interest" description="Disordered" evidence="1">
    <location>
        <begin position="64"/>
        <end position="186"/>
    </location>
</feature>
<dbReference type="EMBL" id="AVOT02012168">
    <property type="protein sequence ID" value="MBW0493654.1"/>
    <property type="molecule type" value="Genomic_DNA"/>
</dbReference>
<organism evidence="2 3">
    <name type="scientific">Austropuccinia psidii MF-1</name>
    <dbReference type="NCBI Taxonomy" id="1389203"/>
    <lineage>
        <taxon>Eukaryota</taxon>
        <taxon>Fungi</taxon>
        <taxon>Dikarya</taxon>
        <taxon>Basidiomycota</taxon>
        <taxon>Pucciniomycotina</taxon>
        <taxon>Pucciniomycetes</taxon>
        <taxon>Pucciniales</taxon>
        <taxon>Sphaerophragmiaceae</taxon>
        <taxon>Austropuccinia</taxon>
    </lineage>
</organism>
<evidence type="ECO:0000256" key="1">
    <source>
        <dbReference type="SAM" id="MobiDB-lite"/>
    </source>
</evidence>
<evidence type="ECO:0000313" key="2">
    <source>
        <dbReference type="EMBL" id="MBW0493654.1"/>
    </source>
</evidence>
<protein>
    <submittedName>
        <fullName evidence="2">Uncharacterized protein</fullName>
    </submittedName>
</protein>
<accession>A0A9Q3CZ40</accession>
<evidence type="ECO:0000313" key="3">
    <source>
        <dbReference type="Proteomes" id="UP000765509"/>
    </source>
</evidence>
<keyword evidence="3" id="KW-1185">Reference proteome</keyword>
<comment type="caution">
    <text evidence="2">The sequence shown here is derived from an EMBL/GenBank/DDBJ whole genome shotgun (WGS) entry which is preliminary data.</text>
</comment>
<name>A0A9Q3CZ40_9BASI</name>
<feature type="compositionally biased region" description="Basic and acidic residues" evidence="1">
    <location>
        <begin position="69"/>
        <end position="92"/>
    </location>
</feature>
<proteinExistence type="predicted"/>
<sequence>MKDSRTSTSSQRLASTFEAYIESPEADITAIHVIRPEPFPTGNNRNIPGSIQELVYGGKAAEVETSSKSLDRKNELISSSKEVHGLRKDRGSSEGLDTHVLQRTSPADKSLAEKPKRVVRGQEEEVGPRKGQQPSGSSLSLKKCQTTASKPQRTIRRKRKRESERQSPSGKILTHRTTDLPRKRRQQWTMCSIWKEI</sequence>
<dbReference type="AlphaFoldDB" id="A0A9Q3CZ40"/>
<feature type="compositionally biased region" description="Polar residues" evidence="1">
    <location>
        <begin position="132"/>
        <end position="150"/>
    </location>
</feature>
<feature type="compositionally biased region" description="Basic and acidic residues" evidence="1">
    <location>
        <begin position="110"/>
        <end position="128"/>
    </location>
</feature>
<gene>
    <name evidence="2" type="ORF">O181_033369</name>
</gene>